<evidence type="ECO:0000256" key="1">
    <source>
        <dbReference type="ARBA" id="ARBA00009990"/>
    </source>
</evidence>
<protein>
    <recommendedName>
        <fullName evidence="6">Protein-export protein SecB</fullName>
    </recommendedName>
</protein>
<evidence type="ECO:0000256" key="4">
    <source>
        <dbReference type="ARBA" id="ARBA00023010"/>
    </source>
</evidence>
<keyword evidence="5 6" id="KW-0143">Chaperone</keyword>
<dbReference type="HAMAP" id="MF_00821">
    <property type="entry name" value="SecB"/>
    <property type="match status" value="1"/>
</dbReference>
<organism evidence="8 9">
    <name type="scientific">Parvularcula mediterranea</name>
    <dbReference type="NCBI Taxonomy" id="2732508"/>
    <lineage>
        <taxon>Bacteria</taxon>
        <taxon>Pseudomonadati</taxon>
        <taxon>Pseudomonadota</taxon>
        <taxon>Alphaproteobacteria</taxon>
        <taxon>Parvularculales</taxon>
        <taxon>Parvularculaceae</taxon>
        <taxon>Parvularcula</taxon>
    </lineage>
</organism>
<feature type="region of interest" description="Disordered" evidence="7">
    <location>
        <begin position="154"/>
        <end position="179"/>
    </location>
</feature>
<comment type="function">
    <text evidence="6">One of the proteins required for the normal export of preproteins out of the cell cytoplasm. It is a molecular chaperone that binds to a subset of precursor proteins, maintaining them in a translocation-competent state. It also specifically binds to its receptor SecA.</text>
</comment>
<keyword evidence="9" id="KW-1185">Reference proteome</keyword>
<dbReference type="NCBIfam" id="NF004392">
    <property type="entry name" value="PRK05751.1-3"/>
    <property type="match status" value="1"/>
</dbReference>
<dbReference type="PRINTS" id="PR01594">
    <property type="entry name" value="SECBCHAPRONE"/>
</dbReference>
<dbReference type="InterPro" id="IPR003708">
    <property type="entry name" value="SecB"/>
</dbReference>
<keyword evidence="2 6" id="KW-0813">Transport</keyword>
<feature type="region of interest" description="Disordered" evidence="7">
    <location>
        <begin position="1"/>
        <end position="20"/>
    </location>
</feature>
<dbReference type="NCBIfam" id="TIGR00809">
    <property type="entry name" value="secB"/>
    <property type="match status" value="1"/>
</dbReference>
<keyword evidence="6" id="KW-0963">Cytoplasm</keyword>
<name>A0A7Y3RKC5_9PROT</name>
<evidence type="ECO:0000256" key="2">
    <source>
        <dbReference type="ARBA" id="ARBA00022448"/>
    </source>
</evidence>
<dbReference type="GO" id="GO:0006457">
    <property type="term" value="P:protein folding"/>
    <property type="evidence" value="ECO:0007669"/>
    <property type="project" value="UniProtKB-UniRule"/>
</dbReference>
<evidence type="ECO:0000313" key="8">
    <source>
        <dbReference type="EMBL" id="NNU15595.1"/>
    </source>
</evidence>
<dbReference type="GO" id="GO:0015031">
    <property type="term" value="P:protein transport"/>
    <property type="evidence" value="ECO:0007669"/>
    <property type="project" value="UniProtKB-UniRule"/>
</dbReference>
<keyword evidence="4 6" id="KW-0811">Translocation</keyword>
<proteinExistence type="inferred from homology"/>
<dbReference type="Pfam" id="PF02556">
    <property type="entry name" value="SecB"/>
    <property type="match status" value="1"/>
</dbReference>
<evidence type="ECO:0000256" key="5">
    <source>
        <dbReference type="ARBA" id="ARBA00023186"/>
    </source>
</evidence>
<comment type="caution">
    <text evidence="8">The sequence shown here is derived from an EMBL/GenBank/DDBJ whole genome shotgun (WGS) entry which is preliminary data.</text>
</comment>
<dbReference type="SUPFAM" id="SSF54611">
    <property type="entry name" value="SecB-like"/>
    <property type="match status" value="1"/>
</dbReference>
<gene>
    <name evidence="6 8" type="primary">secB</name>
    <name evidence="8" type="ORF">HK107_04585</name>
</gene>
<evidence type="ECO:0000313" key="9">
    <source>
        <dbReference type="Proteomes" id="UP000536835"/>
    </source>
</evidence>
<dbReference type="EMBL" id="JABFCX010000002">
    <property type="protein sequence ID" value="NNU15595.1"/>
    <property type="molecule type" value="Genomic_DNA"/>
</dbReference>
<reference evidence="8 9" key="1">
    <citation type="submission" date="2020-05" db="EMBL/GenBank/DDBJ databases">
        <title>Parvularcula mediterraneae sp. nov., isolated from polypropylene straw from shallow seawater of the seashore of Laganas in Zakynthos island, Greece.</title>
        <authorList>
            <person name="Szabo I."/>
            <person name="Al-Omari J."/>
            <person name="Rado J."/>
            <person name="Szerdahelyi G.S."/>
        </authorList>
    </citation>
    <scope>NUCLEOTIDE SEQUENCE [LARGE SCALE GENOMIC DNA]</scope>
    <source>
        <strain evidence="8 9">ZS-1/3</strain>
    </source>
</reference>
<evidence type="ECO:0000256" key="7">
    <source>
        <dbReference type="SAM" id="MobiDB-lite"/>
    </source>
</evidence>
<dbReference type="GO" id="GO:0005737">
    <property type="term" value="C:cytoplasm"/>
    <property type="evidence" value="ECO:0007669"/>
    <property type="project" value="UniProtKB-SubCell"/>
</dbReference>
<sequence length="179" mass="19452">MSETPQEPQPQPQPAEGGQPSMRVLTQYLKDLSFESPAAPASLGQNLAAPQMEVSVDVNGRALGQNRFEVELSCSATARRDGNIIYVCEVNYAGLFLIENVPEDRLEPLLLVDAPHMLFPFVRQIVAQSSRDGGFQPLLLEPLDFLGMYQHQRMQRQGQAPQAAPGVTTGPAPEGPAEA</sequence>
<keyword evidence="3 6" id="KW-0653">Protein transport</keyword>
<dbReference type="GO" id="GO:0051082">
    <property type="term" value="F:unfolded protein binding"/>
    <property type="evidence" value="ECO:0007669"/>
    <property type="project" value="InterPro"/>
</dbReference>
<dbReference type="AlphaFoldDB" id="A0A7Y3RKC5"/>
<comment type="subunit">
    <text evidence="6">Homotetramer, a dimer of dimers. One homotetramer interacts with 1 SecA dimer.</text>
</comment>
<evidence type="ECO:0000256" key="6">
    <source>
        <dbReference type="HAMAP-Rule" id="MF_00821"/>
    </source>
</evidence>
<dbReference type="Proteomes" id="UP000536835">
    <property type="component" value="Unassembled WGS sequence"/>
</dbReference>
<dbReference type="PANTHER" id="PTHR36918">
    <property type="match status" value="1"/>
</dbReference>
<dbReference type="GO" id="GO:0051262">
    <property type="term" value="P:protein tetramerization"/>
    <property type="evidence" value="ECO:0007669"/>
    <property type="project" value="InterPro"/>
</dbReference>
<feature type="compositionally biased region" description="Low complexity" evidence="7">
    <location>
        <begin position="154"/>
        <end position="166"/>
    </location>
</feature>
<dbReference type="RefSeq" id="WP_173197160.1">
    <property type="nucleotide sequence ID" value="NZ_JABFCX010000002.1"/>
</dbReference>
<dbReference type="PANTHER" id="PTHR36918:SF1">
    <property type="entry name" value="PROTEIN-EXPORT PROTEIN SECB"/>
    <property type="match status" value="1"/>
</dbReference>
<evidence type="ECO:0000256" key="3">
    <source>
        <dbReference type="ARBA" id="ARBA00022927"/>
    </source>
</evidence>
<accession>A0A7Y3RKC5</accession>
<dbReference type="Gene3D" id="3.10.420.10">
    <property type="entry name" value="SecB-like"/>
    <property type="match status" value="1"/>
</dbReference>
<comment type="similarity">
    <text evidence="1 6">Belongs to the SecB family.</text>
</comment>
<comment type="subcellular location">
    <subcellularLocation>
        <location evidence="6">Cytoplasm</location>
    </subcellularLocation>
</comment>
<dbReference type="InterPro" id="IPR035958">
    <property type="entry name" value="SecB-like_sf"/>
</dbReference>